<keyword evidence="2" id="KW-0812">Transmembrane</keyword>
<keyword evidence="4" id="KW-1185">Reference proteome</keyword>
<dbReference type="AlphaFoldDB" id="A0A398CRF4"/>
<evidence type="ECO:0000313" key="3">
    <source>
        <dbReference type="EMBL" id="RIE05145.1"/>
    </source>
</evidence>
<reference evidence="3 4" key="1">
    <citation type="submission" date="2018-09" db="EMBL/GenBank/DDBJ databases">
        <title>Cohnella cavernae sp. nov., isolated from a karst cave.</title>
        <authorList>
            <person name="Zhu H."/>
        </authorList>
    </citation>
    <scope>NUCLEOTIDE SEQUENCE [LARGE SCALE GENOMIC DNA]</scope>
    <source>
        <strain evidence="3 4">K2E09-144</strain>
    </source>
</reference>
<protein>
    <submittedName>
        <fullName evidence="3">Uncharacterized protein</fullName>
    </submittedName>
</protein>
<dbReference type="Pfam" id="PF03323">
    <property type="entry name" value="GerA"/>
    <property type="match status" value="1"/>
</dbReference>
<evidence type="ECO:0000256" key="2">
    <source>
        <dbReference type="SAM" id="Phobius"/>
    </source>
</evidence>
<accession>A0A398CRF4</accession>
<dbReference type="GO" id="GO:0016020">
    <property type="term" value="C:membrane"/>
    <property type="evidence" value="ECO:0007669"/>
    <property type="project" value="InterPro"/>
</dbReference>
<name>A0A398CRF4_9BACL</name>
<comment type="caution">
    <text evidence="3">The sequence shown here is derived from an EMBL/GenBank/DDBJ whole genome shotgun (WGS) entry which is preliminary data.</text>
</comment>
<dbReference type="Proteomes" id="UP000266340">
    <property type="component" value="Unassembled WGS sequence"/>
</dbReference>
<dbReference type="GO" id="GO:0009847">
    <property type="term" value="P:spore germination"/>
    <property type="evidence" value="ECO:0007669"/>
    <property type="project" value="InterPro"/>
</dbReference>
<feature type="transmembrane region" description="Helical" evidence="2">
    <location>
        <begin position="59"/>
        <end position="81"/>
    </location>
</feature>
<sequence length="165" mass="18144">MATISVARLGLPMSCKWKCFCCSCCLKCSAKRSAAAKLHRSDANVDRRSDYRRCRNPRGLVSPSIVVVGAITAVSGVTLVNQSLSTIISILRLFFFAMGAFLGMFGIILGMIVLAAYLSRFNRSGCIYYYLKKKAFFYQECLGAISLPNSTRCCVFICDRALANS</sequence>
<organism evidence="3 4">
    <name type="scientific">Cohnella faecalis</name>
    <dbReference type="NCBI Taxonomy" id="2315694"/>
    <lineage>
        <taxon>Bacteria</taxon>
        <taxon>Bacillati</taxon>
        <taxon>Bacillota</taxon>
        <taxon>Bacilli</taxon>
        <taxon>Bacillales</taxon>
        <taxon>Paenibacillaceae</taxon>
        <taxon>Cohnella</taxon>
    </lineage>
</organism>
<dbReference type="EMBL" id="QXJM01000015">
    <property type="protein sequence ID" value="RIE05145.1"/>
    <property type="molecule type" value="Genomic_DNA"/>
</dbReference>
<keyword evidence="1 2" id="KW-0472">Membrane</keyword>
<gene>
    <name evidence="3" type="ORF">D3H35_01880</name>
</gene>
<evidence type="ECO:0000256" key="1">
    <source>
        <dbReference type="ARBA" id="ARBA00023136"/>
    </source>
</evidence>
<keyword evidence="2" id="KW-1133">Transmembrane helix</keyword>
<evidence type="ECO:0000313" key="4">
    <source>
        <dbReference type="Proteomes" id="UP000266340"/>
    </source>
</evidence>
<feature type="transmembrane region" description="Helical" evidence="2">
    <location>
        <begin position="93"/>
        <end position="118"/>
    </location>
</feature>
<dbReference type="InterPro" id="IPR004995">
    <property type="entry name" value="Spore_Ger"/>
</dbReference>
<proteinExistence type="predicted"/>